<feature type="domain" description="A9CJY8-like N-terminal" evidence="2">
    <location>
        <begin position="8"/>
        <end position="52"/>
    </location>
</feature>
<dbReference type="Proteomes" id="UP000199068">
    <property type="component" value="Unassembled WGS sequence"/>
</dbReference>
<dbReference type="InterPro" id="IPR027795">
    <property type="entry name" value="CASTOR_ACT_dom"/>
</dbReference>
<dbReference type="InterPro" id="IPR045865">
    <property type="entry name" value="ACT-like_dom_sf"/>
</dbReference>
<dbReference type="SUPFAM" id="SSF55021">
    <property type="entry name" value="ACT-like"/>
    <property type="match status" value="2"/>
</dbReference>
<protein>
    <submittedName>
        <fullName evidence="3">Uncharacterized protein</fullName>
    </submittedName>
</protein>
<dbReference type="InterPro" id="IPR049447">
    <property type="entry name" value="A9CJY8-like_N"/>
</dbReference>
<dbReference type="Gene3D" id="3.30.2130.10">
    <property type="entry name" value="VC0802-like"/>
    <property type="match status" value="1"/>
</dbReference>
<sequence length="123" mass="14407">MDLKLFKENYAVCNLSNNISSPICVDTSSFYYITKFKENLSIICLNKSIPKDVNVDGDWRLMEILKPINLYLVGIVSKISKVLEDYNINVFEMQVEDKNYFLIKEYDVYNACKVLEYNGFKFI</sequence>
<dbReference type="InterPro" id="IPR016540">
    <property type="entry name" value="UCP008459"/>
</dbReference>
<dbReference type="EMBL" id="FNGW01000010">
    <property type="protein sequence ID" value="SDM36784.1"/>
    <property type="molecule type" value="Genomic_DNA"/>
</dbReference>
<gene>
    <name evidence="3" type="ORF">SAMN04515677_11029</name>
</gene>
<dbReference type="PIRSF" id="PIRSF008459">
    <property type="entry name" value="UCP008459"/>
    <property type="match status" value="1"/>
</dbReference>
<proteinExistence type="predicted"/>
<dbReference type="Pfam" id="PF13840">
    <property type="entry name" value="ACT_7"/>
    <property type="match status" value="1"/>
</dbReference>
<evidence type="ECO:0000259" key="2">
    <source>
        <dbReference type="Pfam" id="PF21631"/>
    </source>
</evidence>
<evidence type="ECO:0000313" key="4">
    <source>
        <dbReference type="Proteomes" id="UP000199068"/>
    </source>
</evidence>
<feature type="domain" description="CASTOR ACT" evidence="1">
    <location>
        <begin position="56"/>
        <end position="116"/>
    </location>
</feature>
<evidence type="ECO:0000259" key="1">
    <source>
        <dbReference type="Pfam" id="PF13840"/>
    </source>
</evidence>
<keyword evidence="4" id="KW-1185">Reference proteome</keyword>
<dbReference type="STRING" id="1121325.SAMN04515677_11029"/>
<organism evidence="3 4">
    <name type="scientific">Romboutsia lituseburensis DSM 797</name>
    <dbReference type="NCBI Taxonomy" id="1121325"/>
    <lineage>
        <taxon>Bacteria</taxon>
        <taxon>Bacillati</taxon>
        <taxon>Bacillota</taxon>
        <taxon>Clostridia</taxon>
        <taxon>Peptostreptococcales</taxon>
        <taxon>Peptostreptococcaceae</taxon>
        <taxon>Romboutsia</taxon>
    </lineage>
</organism>
<reference evidence="3 4" key="1">
    <citation type="submission" date="2016-10" db="EMBL/GenBank/DDBJ databases">
        <authorList>
            <person name="de Groot N.N."/>
        </authorList>
    </citation>
    <scope>NUCLEOTIDE SEQUENCE [LARGE SCALE GENOMIC DNA]</scope>
    <source>
        <strain evidence="3 4">DSM 797</strain>
    </source>
</reference>
<evidence type="ECO:0000313" key="3">
    <source>
        <dbReference type="EMBL" id="SDM36784.1"/>
    </source>
</evidence>
<dbReference type="Pfam" id="PF21631">
    <property type="entry name" value="A9CJY8-like_N"/>
    <property type="match status" value="1"/>
</dbReference>
<dbReference type="AlphaFoldDB" id="A0A1G9SMY8"/>
<name>A0A1G9SMY8_9FIRM</name>
<dbReference type="RefSeq" id="WP_092727357.1">
    <property type="nucleotide sequence ID" value="NZ_FNGW01000010.1"/>
</dbReference>
<accession>A0A1G9SMY8</accession>